<name>A0ACC2SF38_9FUNG</name>
<organism evidence="1 2">
    <name type="scientific">Entomophthora muscae</name>
    <dbReference type="NCBI Taxonomy" id="34485"/>
    <lineage>
        <taxon>Eukaryota</taxon>
        <taxon>Fungi</taxon>
        <taxon>Fungi incertae sedis</taxon>
        <taxon>Zoopagomycota</taxon>
        <taxon>Entomophthoromycotina</taxon>
        <taxon>Entomophthoromycetes</taxon>
        <taxon>Entomophthorales</taxon>
        <taxon>Entomophthoraceae</taxon>
        <taxon>Entomophthora</taxon>
    </lineage>
</organism>
<evidence type="ECO:0000313" key="2">
    <source>
        <dbReference type="Proteomes" id="UP001165960"/>
    </source>
</evidence>
<dbReference type="Proteomes" id="UP001165960">
    <property type="component" value="Unassembled WGS sequence"/>
</dbReference>
<gene>
    <name evidence="1" type="ORF">DSO57_1027175</name>
</gene>
<protein>
    <submittedName>
        <fullName evidence="1">Uncharacterized protein</fullName>
    </submittedName>
</protein>
<accession>A0ACC2SF38</accession>
<evidence type="ECO:0000313" key="1">
    <source>
        <dbReference type="EMBL" id="KAJ9060782.1"/>
    </source>
</evidence>
<proteinExistence type="predicted"/>
<comment type="caution">
    <text evidence="1">The sequence shown here is derived from an EMBL/GenBank/DDBJ whole genome shotgun (WGS) entry which is preliminary data.</text>
</comment>
<keyword evidence="2" id="KW-1185">Reference proteome</keyword>
<dbReference type="EMBL" id="QTSX02005134">
    <property type="protein sequence ID" value="KAJ9060782.1"/>
    <property type="molecule type" value="Genomic_DNA"/>
</dbReference>
<reference evidence="1" key="1">
    <citation type="submission" date="2022-04" db="EMBL/GenBank/DDBJ databases">
        <title>Genome of the entomopathogenic fungus Entomophthora muscae.</title>
        <authorList>
            <person name="Elya C."/>
            <person name="Lovett B.R."/>
            <person name="Lee E."/>
            <person name="Macias A.M."/>
            <person name="Hajek A.E."/>
            <person name="De Bivort B.L."/>
            <person name="Kasson M.T."/>
            <person name="De Fine Licht H.H."/>
            <person name="Stajich J.E."/>
        </authorList>
    </citation>
    <scope>NUCLEOTIDE SEQUENCE</scope>
    <source>
        <strain evidence="1">Berkeley</strain>
    </source>
</reference>
<sequence>MVSPAPGLLKALLVGLKARCEACLDVQSFSHGNISPWLTELEYYAYEFGLTNAESIKDLGHLICSEAKLLHMTNSFLTPLIDGTVKL</sequence>